<proteinExistence type="predicted"/>
<reference evidence="3 4" key="1">
    <citation type="submission" date="2020-04" db="EMBL/GenBank/DDBJ databases">
        <authorList>
            <person name="Klaysubun C."/>
            <person name="Duangmal K."/>
            <person name="Lipun K."/>
        </authorList>
    </citation>
    <scope>NUCLEOTIDE SEQUENCE [LARGE SCALE GENOMIC DNA]</scope>
    <source>
        <strain evidence="3 4">DSM 45300</strain>
    </source>
</reference>
<name>A0A848DGC5_9PSEU</name>
<keyword evidence="4" id="KW-1185">Reference proteome</keyword>
<keyword evidence="2" id="KW-0812">Transmembrane</keyword>
<keyword evidence="2" id="KW-0472">Membrane</keyword>
<protein>
    <submittedName>
        <fullName evidence="3">Uncharacterized protein</fullName>
    </submittedName>
</protein>
<feature type="transmembrane region" description="Helical" evidence="2">
    <location>
        <begin position="300"/>
        <end position="323"/>
    </location>
</feature>
<dbReference type="Proteomes" id="UP000586918">
    <property type="component" value="Unassembled WGS sequence"/>
</dbReference>
<dbReference type="InterPro" id="IPR011041">
    <property type="entry name" value="Quinoprot_gluc/sorb_DH_b-prop"/>
</dbReference>
<evidence type="ECO:0000313" key="3">
    <source>
        <dbReference type="EMBL" id="NMH91599.1"/>
    </source>
</evidence>
<keyword evidence="2" id="KW-1133">Transmembrane helix</keyword>
<evidence type="ECO:0000256" key="1">
    <source>
        <dbReference type="SAM" id="MobiDB-lite"/>
    </source>
</evidence>
<accession>A0A848DGC5</accession>
<dbReference type="SUPFAM" id="SSF50952">
    <property type="entry name" value="Soluble quinoprotein glucose dehydrogenase"/>
    <property type="match status" value="1"/>
</dbReference>
<gene>
    <name evidence="3" type="ORF">HF519_08375</name>
</gene>
<organism evidence="3 4">
    <name type="scientific">Pseudonocardia bannensis</name>
    <dbReference type="NCBI Taxonomy" id="630973"/>
    <lineage>
        <taxon>Bacteria</taxon>
        <taxon>Bacillati</taxon>
        <taxon>Actinomycetota</taxon>
        <taxon>Actinomycetes</taxon>
        <taxon>Pseudonocardiales</taxon>
        <taxon>Pseudonocardiaceae</taxon>
        <taxon>Pseudonocardia</taxon>
    </lineage>
</organism>
<feature type="region of interest" description="Disordered" evidence="1">
    <location>
        <begin position="277"/>
        <end position="300"/>
    </location>
</feature>
<dbReference type="EMBL" id="JAAXKZ010000021">
    <property type="protein sequence ID" value="NMH91599.1"/>
    <property type="molecule type" value="Genomic_DNA"/>
</dbReference>
<comment type="caution">
    <text evidence="3">The sequence shown here is derived from an EMBL/GenBank/DDBJ whole genome shotgun (WGS) entry which is preliminary data.</text>
</comment>
<sequence>MILVPVVAADGAPAPQTRCTVEDRRLAELSGLVVDRGGLWAMGDGGRRVEVHRLDTAGPVCRVVESRTARIDPFDAEDLARGPDGTLWVADTGDNRRRRETVALVALPPRGEARLHRLTYPDGPHDGEALLIGADGVPLVITKETGIAAGIYRPAGPLAEPGPTPLVRVGEVMLPASDSEGGPVGGLGSRLVTGAALSADGRVAALRSYTDAWLYPVSDDDVVAALAGTPVRVPLPDEPQGEAIAFDTDGTLLSGSETRGGVRGEIRAVPAAAALAATAGTGERTEPSLPSSATDESPDWWPAAVGGTAAVGLLAVAGAAMAVHGARRRQR</sequence>
<evidence type="ECO:0000313" key="4">
    <source>
        <dbReference type="Proteomes" id="UP000586918"/>
    </source>
</evidence>
<evidence type="ECO:0000256" key="2">
    <source>
        <dbReference type="SAM" id="Phobius"/>
    </source>
</evidence>
<dbReference type="AlphaFoldDB" id="A0A848DGC5"/>